<accession>A0ABW1S8X9</accession>
<keyword evidence="3" id="KW-1185">Reference proteome</keyword>
<evidence type="ECO:0000313" key="2">
    <source>
        <dbReference type="EMBL" id="MFC6198085.1"/>
    </source>
</evidence>
<reference evidence="3" key="1">
    <citation type="journal article" date="2019" name="Int. J. Syst. Evol. Microbiol.">
        <title>The Global Catalogue of Microorganisms (GCM) 10K type strain sequencing project: providing services to taxonomists for standard genome sequencing and annotation.</title>
        <authorList>
            <consortium name="The Broad Institute Genomics Platform"/>
            <consortium name="The Broad Institute Genome Sequencing Center for Infectious Disease"/>
            <person name="Wu L."/>
            <person name="Ma J."/>
        </authorList>
    </citation>
    <scope>NUCLEOTIDE SEQUENCE [LARGE SCALE GENOMIC DNA]</scope>
    <source>
        <strain evidence="3">CGMCC-1.15741</strain>
    </source>
</reference>
<sequence>MKYAKGLMIAGMVAMTAIPAWAGNDGGTGGVDYQAMSGDARVLTEQEILDLLARTGKASEINASDVDVQYLGAESDIAVDSEICCENINEVVTEETQVEETTTYVDAVTEREIIQPIERTLIQPVERRLIEGRTETVTEPTQYEEEVLPLIVEEDDVPPVVENIIEQETVETREDVTETYIDAVTEREVIQPIVRTTVVPVQRRIDRPQLVEETAPTRYETINAPKQVIAADIPPVNEYVTERVSETVQEDITETYVDVVTQRDVIQPVERTVVQPIERRILRGTTETITAPTQYREEVLPTVVREAAAPRVVETVTPQYVDKTVLEVSDVYVDRVTRNITQPVLITTVQPVERQLINPRSETITAPVKYETEYLPARVDAQPIPETQVNYIPRVNVVNREDYRESYFEAVTRRDIIQPVVRTRVQPVTVERINGVKETITAPVQYETVRADMVVVNVGGGCVCGPAYTSGGY</sequence>
<evidence type="ECO:0000256" key="1">
    <source>
        <dbReference type="SAM" id="SignalP"/>
    </source>
</evidence>
<protein>
    <submittedName>
        <fullName evidence="2">Uncharacterized protein</fullName>
    </submittedName>
</protein>
<organism evidence="2 3">
    <name type="scientific">Ponticaulis profundi</name>
    <dbReference type="NCBI Taxonomy" id="2665222"/>
    <lineage>
        <taxon>Bacteria</taxon>
        <taxon>Pseudomonadati</taxon>
        <taxon>Pseudomonadota</taxon>
        <taxon>Alphaproteobacteria</taxon>
        <taxon>Hyphomonadales</taxon>
        <taxon>Hyphomonadaceae</taxon>
        <taxon>Ponticaulis</taxon>
    </lineage>
</organism>
<feature type="chain" id="PRO_5047343537" evidence="1">
    <location>
        <begin position="23"/>
        <end position="473"/>
    </location>
</feature>
<feature type="signal peptide" evidence="1">
    <location>
        <begin position="1"/>
        <end position="22"/>
    </location>
</feature>
<dbReference type="Proteomes" id="UP001596303">
    <property type="component" value="Unassembled WGS sequence"/>
</dbReference>
<keyword evidence="1" id="KW-0732">Signal</keyword>
<comment type="caution">
    <text evidence="2">The sequence shown here is derived from an EMBL/GenBank/DDBJ whole genome shotgun (WGS) entry which is preliminary data.</text>
</comment>
<name>A0ABW1S8X9_9PROT</name>
<dbReference type="RefSeq" id="WP_377377962.1">
    <property type="nucleotide sequence ID" value="NZ_JBHSSW010000009.1"/>
</dbReference>
<proteinExistence type="predicted"/>
<evidence type="ECO:0000313" key="3">
    <source>
        <dbReference type="Proteomes" id="UP001596303"/>
    </source>
</evidence>
<dbReference type="EMBL" id="JBHSSW010000009">
    <property type="protein sequence ID" value="MFC6198085.1"/>
    <property type="molecule type" value="Genomic_DNA"/>
</dbReference>
<gene>
    <name evidence="2" type="ORF">ACFQDM_08345</name>
</gene>